<feature type="compositionally biased region" description="Polar residues" evidence="1">
    <location>
        <begin position="66"/>
        <end position="79"/>
    </location>
</feature>
<protein>
    <submittedName>
        <fullName evidence="3">Uncharacterized protein</fullName>
    </submittedName>
</protein>
<sequence>MTTLRDFQIALQKSVVDLEQKDQFINDLLDELSEKTQQIRYLHLKLARCVELMRNMRLHNQKHQRSSSASNFAQNSTKGDNAAPHHNSPREVEPSKRKMSIDSNMLTTAEDMIIKLKTDTNNSSIHIQETKKGVDDSTFLRSNSRLDTLQLKETKKLREEDYYGISSGDFSICPVQHILLKYESDLHSLWMAEDAFVYHNLIQKCYQMPQSWSYKFNIRYTLLAWTPAILQTVKKSAMIEDTLFHIKEYSHVSESQMSDSQVSDS</sequence>
<feature type="compositionally biased region" description="Basic and acidic residues" evidence="1">
    <location>
        <begin position="88"/>
        <end position="100"/>
    </location>
</feature>
<dbReference type="Proteomes" id="UP000887565">
    <property type="component" value="Unplaced"/>
</dbReference>
<evidence type="ECO:0000313" key="2">
    <source>
        <dbReference type="Proteomes" id="UP000887565"/>
    </source>
</evidence>
<organism evidence="2 3">
    <name type="scientific">Romanomermis culicivorax</name>
    <name type="common">Nematode worm</name>
    <dbReference type="NCBI Taxonomy" id="13658"/>
    <lineage>
        <taxon>Eukaryota</taxon>
        <taxon>Metazoa</taxon>
        <taxon>Ecdysozoa</taxon>
        <taxon>Nematoda</taxon>
        <taxon>Enoplea</taxon>
        <taxon>Dorylaimia</taxon>
        <taxon>Mermithida</taxon>
        <taxon>Mermithoidea</taxon>
        <taxon>Mermithidae</taxon>
        <taxon>Romanomermis</taxon>
    </lineage>
</organism>
<reference evidence="3" key="1">
    <citation type="submission" date="2022-11" db="UniProtKB">
        <authorList>
            <consortium name="WormBaseParasite"/>
        </authorList>
    </citation>
    <scope>IDENTIFICATION</scope>
</reference>
<keyword evidence="2" id="KW-1185">Reference proteome</keyword>
<evidence type="ECO:0000256" key="1">
    <source>
        <dbReference type="SAM" id="MobiDB-lite"/>
    </source>
</evidence>
<evidence type="ECO:0000313" key="3">
    <source>
        <dbReference type="WBParaSite" id="nRc.2.0.1.t30944-RA"/>
    </source>
</evidence>
<dbReference type="WBParaSite" id="nRc.2.0.1.t30944-RA">
    <property type="protein sequence ID" value="nRc.2.0.1.t30944-RA"/>
    <property type="gene ID" value="nRc.2.0.1.g30944"/>
</dbReference>
<dbReference type="Gene3D" id="1.20.5.170">
    <property type="match status" value="1"/>
</dbReference>
<dbReference type="AlphaFoldDB" id="A0A915JY61"/>
<accession>A0A915JY61</accession>
<feature type="region of interest" description="Disordered" evidence="1">
    <location>
        <begin position="60"/>
        <end position="101"/>
    </location>
</feature>
<proteinExistence type="predicted"/>
<name>A0A915JY61_ROMCU</name>